<feature type="chain" id="PRO_5037894239" evidence="1">
    <location>
        <begin position="34"/>
        <end position="136"/>
    </location>
</feature>
<dbReference type="EMBL" id="BMZA01000022">
    <property type="protein sequence ID" value="GGZ15527.1"/>
    <property type="molecule type" value="Genomic_DNA"/>
</dbReference>
<evidence type="ECO:0000313" key="2">
    <source>
        <dbReference type="EMBL" id="GGZ15527.1"/>
    </source>
</evidence>
<evidence type="ECO:0000313" key="3">
    <source>
        <dbReference type="Proteomes" id="UP000648075"/>
    </source>
</evidence>
<evidence type="ECO:0000256" key="1">
    <source>
        <dbReference type="SAM" id="SignalP"/>
    </source>
</evidence>
<feature type="signal peptide" evidence="1">
    <location>
        <begin position="1"/>
        <end position="33"/>
    </location>
</feature>
<comment type="caution">
    <text evidence="2">The sequence shown here is derived from an EMBL/GenBank/DDBJ whole genome shotgun (WGS) entry which is preliminary data.</text>
</comment>
<proteinExistence type="predicted"/>
<accession>A0A918PN76</accession>
<organism evidence="2 3">
    <name type="scientific">Novosphingobium colocasiae</name>
    <dbReference type="NCBI Taxonomy" id="1256513"/>
    <lineage>
        <taxon>Bacteria</taxon>
        <taxon>Pseudomonadati</taxon>
        <taxon>Pseudomonadota</taxon>
        <taxon>Alphaproteobacteria</taxon>
        <taxon>Sphingomonadales</taxon>
        <taxon>Sphingomonadaceae</taxon>
        <taxon>Novosphingobium</taxon>
    </lineage>
</organism>
<reference evidence="2" key="1">
    <citation type="journal article" date="2014" name="Int. J. Syst. Evol. Microbiol.">
        <title>Complete genome sequence of Corynebacterium casei LMG S-19264T (=DSM 44701T), isolated from a smear-ripened cheese.</title>
        <authorList>
            <consortium name="US DOE Joint Genome Institute (JGI-PGF)"/>
            <person name="Walter F."/>
            <person name="Albersmeier A."/>
            <person name="Kalinowski J."/>
            <person name="Ruckert C."/>
        </authorList>
    </citation>
    <scope>NUCLEOTIDE SEQUENCE</scope>
    <source>
        <strain evidence="2">KCTC 32255</strain>
    </source>
</reference>
<sequence>MVYDGIMRMSRITLAFTAFVLAPMSISARPALAEPDAAPSAAPVQPDAAAPKSITKELASGDGKTQATAYVIFENSEMAGVDKEYEILRYLKLKPQSQALVTGESKTYDALTVIDPQTGDTRTVWFDISNFFGEMF</sequence>
<dbReference type="AlphaFoldDB" id="A0A918PN76"/>
<keyword evidence="1" id="KW-0732">Signal</keyword>
<name>A0A918PN76_9SPHN</name>
<reference evidence="2" key="2">
    <citation type="submission" date="2020-09" db="EMBL/GenBank/DDBJ databases">
        <authorList>
            <person name="Sun Q."/>
            <person name="Kim S."/>
        </authorList>
    </citation>
    <scope>NUCLEOTIDE SEQUENCE</scope>
    <source>
        <strain evidence="2">KCTC 32255</strain>
    </source>
</reference>
<protein>
    <submittedName>
        <fullName evidence="2">Uncharacterized protein</fullName>
    </submittedName>
</protein>
<gene>
    <name evidence="2" type="ORF">GCM10011614_32990</name>
</gene>
<keyword evidence="3" id="KW-1185">Reference proteome</keyword>
<dbReference type="Proteomes" id="UP000648075">
    <property type="component" value="Unassembled WGS sequence"/>
</dbReference>